<name>A0A059T6G2_9CAUD</name>
<accession>A0A059T6G2</accession>
<proteinExistence type="predicted"/>
<organism evidence="1">
    <name type="scientific">Listeria phage LP-083-1</name>
    <dbReference type="NCBI Taxonomy" id="1458854"/>
    <lineage>
        <taxon>Viruses</taxon>
        <taxon>Duplodnaviria</taxon>
        <taxon>Heunggongvirae</taxon>
        <taxon>Uroviricota</taxon>
        <taxon>Caudoviricetes</taxon>
    </lineage>
</organism>
<evidence type="ECO:0000313" key="1">
    <source>
        <dbReference type="EMBL" id="AHL18974.1"/>
    </source>
</evidence>
<reference evidence="1" key="1">
    <citation type="journal article" date="2014" name="Appl. Environ. Microbiol.">
        <title>Comparative genomic and morphological analysis of Listeria phages isolated from farm environments.</title>
        <authorList>
            <person name="Denes T."/>
            <person name="Vongkamjan K."/>
            <person name="Ackermann H.W."/>
            <person name="Moreno Switt A.I."/>
            <person name="Wiedmann M."/>
            <person name="den Bakker H.C."/>
        </authorList>
    </citation>
    <scope>NUCLEOTIDE SEQUENCE</scope>
</reference>
<gene>
    <name evidence="1" type="ORF">LP083-1_009</name>
</gene>
<protein>
    <submittedName>
        <fullName evidence="1">Putative structural protein</fullName>
    </submittedName>
</protein>
<dbReference type="EMBL" id="KJ094027">
    <property type="protein sequence ID" value="AHL18974.1"/>
    <property type="molecule type" value="Genomic_DNA"/>
</dbReference>
<sequence>MNEFEFDSNIPKARKLIEKKVLQALEDIGEHMTTELAEGGHGVTSNNDTGEYAQKSGYKVRKSSKEVIVGNSSDYAIYYEFGTGEKSERGGGKAGGWFYMDKKGHWHFTRGSQASKRMRYTFRDEQDKVRVFTERALRGIN</sequence>